<dbReference type="Proteomes" id="UP001358586">
    <property type="component" value="Chromosome 10"/>
</dbReference>
<evidence type="ECO:0000313" key="1">
    <source>
        <dbReference type="EMBL" id="KAK5792414.1"/>
    </source>
</evidence>
<accession>A0ABR0NBP6</accession>
<proteinExistence type="predicted"/>
<reference evidence="1 2" key="1">
    <citation type="submission" date="2023-03" db="EMBL/GenBank/DDBJ databases">
        <title>WGS of Gossypium arboreum.</title>
        <authorList>
            <person name="Yu D."/>
        </authorList>
    </citation>
    <scope>NUCLEOTIDE SEQUENCE [LARGE SCALE GENOMIC DNA]</scope>
    <source>
        <tissue evidence="1">Leaf</tissue>
    </source>
</reference>
<evidence type="ECO:0000313" key="2">
    <source>
        <dbReference type="Proteomes" id="UP001358586"/>
    </source>
</evidence>
<protein>
    <submittedName>
        <fullName evidence="1">Uncharacterized protein</fullName>
    </submittedName>
</protein>
<organism evidence="1 2">
    <name type="scientific">Gossypium arboreum</name>
    <name type="common">Tree cotton</name>
    <name type="synonym">Gossypium nanking</name>
    <dbReference type="NCBI Taxonomy" id="29729"/>
    <lineage>
        <taxon>Eukaryota</taxon>
        <taxon>Viridiplantae</taxon>
        <taxon>Streptophyta</taxon>
        <taxon>Embryophyta</taxon>
        <taxon>Tracheophyta</taxon>
        <taxon>Spermatophyta</taxon>
        <taxon>Magnoliopsida</taxon>
        <taxon>eudicotyledons</taxon>
        <taxon>Gunneridae</taxon>
        <taxon>Pentapetalae</taxon>
        <taxon>rosids</taxon>
        <taxon>malvids</taxon>
        <taxon>Malvales</taxon>
        <taxon>Malvaceae</taxon>
        <taxon>Malvoideae</taxon>
        <taxon>Gossypium</taxon>
    </lineage>
</organism>
<sequence>MAIIQTNNLKVIKILTDKEMEDLGILVLRRAKRLCDPKGSSGFGMCLEGITYLRTVWPNSV</sequence>
<dbReference type="EMBL" id="JARKNE010000010">
    <property type="protein sequence ID" value="KAK5792414.1"/>
    <property type="molecule type" value="Genomic_DNA"/>
</dbReference>
<comment type="caution">
    <text evidence="1">The sequence shown here is derived from an EMBL/GenBank/DDBJ whole genome shotgun (WGS) entry which is preliminary data.</text>
</comment>
<name>A0ABR0NBP6_GOSAR</name>
<gene>
    <name evidence="1" type="ORF">PVK06_033528</name>
</gene>
<keyword evidence="2" id="KW-1185">Reference proteome</keyword>